<dbReference type="Pfam" id="PF02738">
    <property type="entry name" value="MoCoBD_1"/>
    <property type="match status" value="1"/>
</dbReference>
<dbReference type="Pfam" id="PF20256">
    <property type="entry name" value="MoCoBD_2"/>
    <property type="match status" value="1"/>
</dbReference>
<dbReference type="SUPFAM" id="SSF56003">
    <property type="entry name" value="Molybdenum cofactor-binding domain"/>
    <property type="match status" value="1"/>
</dbReference>
<dbReference type="InterPro" id="IPR000674">
    <property type="entry name" value="Ald_Oxase/Xan_DH_a/b"/>
</dbReference>
<organism evidence="4 5">
    <name type="scientific">Nostoc minutum NIES-26</name>
    <dbReference type="NCBI Taxonomy" id="1844469"/>
    <lineage>
        <taxon>Bacteria</taxon>
        <taxon>Bacillati</taxon>
        <taxon>Cyanobacteriota</taxon>
        <taxon>Cyanophyceae</taxon>
        <taxon>Nostocales</taxon>
        <taxon>Nostocaceae</taxon>
        <taxon>Nostoc</taxon>
    </lineage>
</organism>
<dbReference type="AlphaFoldDB" id="A0A367Q2I5"/>
<dbReference type="Proteomes" id="UP000252107">
    <property type="component" value="Unassembled WGS sequence"/>
</dbReference>
<dbReference type="Pfam" id="PF01315">
    <property type="entry name" value="Ald_Xan_dh_C"/>
    <property type="match status" value="1"/>
</dbReference>
<evidence type="ECO:0000256" key="1">
    <source>
        <dbReference type="ARBA" id="ARBA00022505"/>
    </source>
</evidence>
<dbReference type="PANTHER" id="PTHR11908:SF132">
    <property type="entry name" value="ALDEHYDE OXIDASE 1-RELATED"/>
    <property type="match status" value="1"/>
</dbReference>
<evidence type="ECO:0000256" key="2">
    <source>
        <dbReference type="ARBA" id="ARBA00023002"/>
    </source>
</evidence>
<dbReference type="Gene3D" id="3.90.1170.50">
    <property type="entry name" value="Aldehyde oxidase/xanthine dehydrogenase, a/b hammerhead"/>
    <property type="match status" value="1"/>
</dbReference>
<dbReference type="GO" id="GO:0005506">
    <property type="term" value="F:iron ion binding"/>
    <property type="evidence" value="ECO:0007669"/>
    <property type="project" value="InterPro"/>
</dbReference>
<keyword evidence="1" id="KW-0500">Molybdenum</keyword>
<feature type="domain" description="Aldehyde oxidase/xanthine dehydrogenase a/b hammerhead" evidence="3">
    <location>
        <begin position="24"/>
        <end position="130"/>
    </location>
</feature>
<keyword evidence="2" id="KW-0560">Oxidoreductase</keyword>
<dbReference type="InterPro" id="IPR046867">
    <property type="entry name" value="AldOxase/xan_DH_MoCoBD2"/>
</dbReference>
<dbReference type="InterPro" id="IPR036856">
    <property type="entry name" value="Ald_Oxase/Xan_DH_a/b_sf"/>
</dbReference>
<dbReference type="PANTHER" id="PTHR11908">
    <property type="entry name" value="XANTHINE DEHYDROGENASE"/>
    <property type="match status" value="1"/>
</dbReference>
<dbReference type="SMART" id="SM01008">
    <property type="entry name" value="Ald_Xan_dh_C"/>
    <property type="match status" value="1"/>
</dbReference>
<gene>
    <name evidence="4" type="ORF">A6770_34275</name>
</gene>
<evidence type="ECO:0000313" key="4">
    <source>
        <dbReference type="EMBL" id="RCJ17312.1"/>
    </source>
</evidence>
<sequence>MNTGDKNGVVGKPLNRVDGHLKVTGGARYSAEFPIAKMTYGVTIQSAIAKGKIAQIDTKAAEQVPGVLAVITHLNAPKASGEKGGGRKLQVLQDNIVLYSGQHIGVVVADTFERAMYAASLVKVRYDEEKPNINMRDNLAKAYLPKGKIPREEPPDSAHGNVNQGLKAAAVRVEQTYTTPVENHNPMEPHATTAAWQGDRLLLYDATQGIFQAQKKVAGVLGIEPEKVRIMSYFVGGGFGCKGSAWSHVPLAAMAARQVNRPVKLVLGRIQMYGPVGFRPETIQQVSLGATRDGKLTALRHAGISQTSAFDEFIEPVGKSARMIYACPNIETSHRLVQLDEGTPTFMRAPGEASGSFALESAMDELAYALNIDPIELRLRNHADVDPSKGLPWSSKSLIQCYKLGAEKFGWQKRNPKPRSMRDGNYLIGWGMATATYPTNRSPASAIARIMADGTAVVQSGSQDIGTGTYTVMTQVAAEALGLPVEKVRFELGDTEMPETPISGGSQTAASVSSSVHLAGNQARNQLLQLALADRKSPLYNSNAEDVIAENGSFFLKNKSSATETYQAILARHGMKMLEARADAKLGEEQKKFSMHSFGSQFAEVRVNPDSGEVRVTRWVGTFGVGRILNAKTANSQLIGGIVYGIGMALMEHTVTDPNRGRVVNHDLAEYHVPVNADIPDIEVLFVNERDPHINPLGVKGIGEIGITGTAAAIANAVYHATGKRVRDLPITLDKLL</sequence>
<dbReference type="SUPFAM" id="SSF54665">
    <property type="entry name" value="CO dehydrogenase molybdoprotein N-domain-like"/>
    <property type="match status" value="1"/>
</dbReference>
<comment type="caution">
    <text evidence="4">The sequence shown here is derived from an EMBL/GenBank/DDBJ whole genome shotgun (WGS) entry which is preliminary data.</text>
</comment>
<dbReference type="InterPro" id="IPR037165">
    <property type="entry name" value="AldOxase/xan_DH_Mopterin-bd_sf"/>
</dbReference>
<proteinExistence type="predicted"/>
<dbReference type="InterPro" id="IPR008274">
    <property type="entry name" value="AldOxase/xan_DH_MoCoBD1"/>
</dbReference>
<protein>
    <submittedName>
        <fullName evidence="4">Acylaldehyde oxidase</fullName>
    </submittedName>
</protein>
<dbReference type="EMBL" id="LXQD01000359">
    <property type="protein sequence ID" value="RCJ17312.1"/>
    <property type="molecule type" value="Genomic_DNA"/>
</dbReference>
<reference evidence="4" key="1">
    <citation type="submission" date="2016-04" db="EMBL/GenBank/DDBJ databases">
        <authorList>
            <person name="Tabuchi Yagui T.R."/>
        </authorList>
    </citation>
    <scope>NUCLEOTIDE SEQUENCE [LARGE SCALE GENOMIC DNA]</scope>
    <source>
        <strain evidence="4">NIES-26</strain>
    </source>
</reference>
<dbReference type="GO" id="GO:0016491">
    <property type="term" value="F:oxidoreductase activity"/>
    <property type="evidence" value="ECO:0007669"/>
    <property type="project" value="UniProtKB-KW"/>
</dbReference>
<evidence type="ECO:0000313" key="5">
    <source>
        <dbReference type="Proteomes" id="UP000252107"/>
    </source>
</evidence>
<keyword evidence="5" id="KW-1185">Reference proteome</keyword>
<dbReference type="Gene3D" id="3.30.365.10">
    <property type="entry name" value="Aldehyde oxidase/xanthine dehydrogenase, molybdopterin binding domain"/>
    <property type="match status" value="4"/>
</dbReference>
<accession>A0A367Q2I5</accession>
<name>A0A367Q2I5_9NOSO</name>
<dbReference type="InterPro" id="IPR016208">
    <property type="entry name" value="Ald_Oxase/xanthine_DH-like"/>
</dbReference>
<evidence type="ECO:0000259" key="3">
    <source>
        <dbReference type="SMART" id="SM01008"/>
    </source>
</evidence>